<protein>
    <submittedName>
        <fullName evidence="1">Uncharacterized protein</fullName>
    </submittedName>
</protein>
<name>A0ABY6CRY5_9BACT</name>
<organism evidence="1 2">
    <name type="scientific">Reichenbachiella agarivorans</name>
    <dbReference type="NCBI Taxonomy" id="2979464"/>
    <lineage>
        <taxon>Bacteria</taxon>
        <taxon>Pseudomonadati</taxon>
        <taxon>Bacteroidota</taxon>
        <taxon>Cytophagia</taxon>
        <taxon>Cytophagales</taxon>
        <taxon>Reichenbachiellaceae</taxon>
        <taxon>Reichenbachiella</taxon>
    </lineage>
</organism>
<dbReference type="EMBL" id="CP106679">
    <property type="protein sequence ID" value="UXP33277.1"/>
    <property type="molecule type" value="Genomic_DNA"/>
</dbReference>
<reference evidence="1" key="1">
    <citation type="submission" date="2022-09" db="EMBL/GenBank/DDBJ databases">
        <title>Comparative genomics and taxonomic characterization of three novel marine species of genus Reichenbachiella exhibiting antioxidant and polysaccharide degradation activities.</title>
        <authorList>
            <person name="Muhammad N."/>
            <person name="Lee Y.-J."/>
            <person name="Ko J."/>
            <person name="Kim S.-G."/>
        </authorList>
    </citation>
    <scope>NUCLEOTIDE SEQUENCE</scope>
    <source>
        <strain evidence="1">BKB1-1</strain>
    </source>
</reference>
<evidence type="ECO:0000313" key="2">
    <source>
        <dbReference type="Proteomes" id="UP001065174"/>
    </source>
</evidence>
<keyword evidence="2" id="KW-1185">Reference proteome</keyword>
<evidence type="ECO:0000313" key="1">
    <source>
        <dbReference type="EMBL" id="UXP33277.1"/>
    </source>
</evidence>
<proteinExistence type="predicted"/>
<accession>A0ABY6CRY5</accession>
<dbReference type="RefSeq" id="WP_262310706.1">
    <property type="nucleotide sequence ID" value="NZ_CP106679.1"/>
</dbReference>
<dbReference type="Proteomes" id="UP001065174">
    <property type="component" value="Chromosome"/>
</dbReference>
<gene>
    <name evidence="1" type="ORF">N6H18_04850</name>
</gene>
<sequence>MTYFSFIKYTLLPSLLLVIGGSLYAQEVSDKELPTRKVDRKVKEDTRKNQPGKHAIAYIYVKDGEKLLYGNRCAIEETHQMGFEYVLEDKRYQDFGTKWRRFGNNLKIKTKLVFTKGPWWKATLNKRLKQCAQSTGDFTG</sequence>